<feature type="coiled-coil region" evidence="1">
    <location>
        <begin position="393"/>
        <end position="420"/>
    </location>
</feature>
<dbReference type="PANTHER" id="PTHR41259">
    <property type="entry name" value="DOUBLE-STRAND BREAK REPAIR RAD50 ATPASE, PUTATIVE-RELATED"/>
    <property type="match status" value="1"/>
</dbReference>
<feature type="domain" description="YhaN AAA" evidence="2">
    <location>
        <begin position="1"/>
        <end position="201"/>
    </location>
</feature>
<organism evidence="3 4">
    <name type="scientific">Afipia broomeae ATCC 49717</name>
    <dbReference type="NCBI Taxonomy" id="883078"/>
    <lineage>
        <taxon>Bacteria</taxon>
        <taxon>Pseudomonadati</taxon>
        <taxon>Pseudomonadota</taxon>
        <taxon>Alphaproteobacteria</taxon>
        <taxon>Hyphomicrobiales</taxon>
        <taxon>Nitrobacteraceae</taxon>
        <taxon>Afipia</taxon>
    </lineage>
</organism>
<feature type="coiled-coil region" evidence="1">
    <location>
        <begin position="716"/>
        <end position="744"/>
    </location>
</feature>
<dbReference type="eggNOG" id="COG0419">
    <property type="taxonomic scope" value="Bacteria"/>
</dbReference>
<feature type="coiled-coil region" evidence="1">
    <location>
        <begin position="903"/>
        <end position="930"/>
    </location>
</feature>
<reference evidence="3 4" key="1">
    <citation type="submission" date="2012-04" db="EMBL/GenBank/DDBJ databases">
        <title>The Genome Sequence of Afipia broomeae ATCC 49717.</title>
        <authorList>
            <consortium name="The Broad Institute Genome Sequencing Platform"/>
            <person name="Earl A."/>
            <person name="Ward D."/>
            <person name="Feldgarden M."/>
            <person name="Gevers D."/>
            <person name="Huys G."/>
            <person name="Walker B."/>
            <person name="Young S.K."/>
            <person name="Zeng Q."/>
            <person name="Gargeya S."/>
            <person name="Fitzgerald M."/>
            <person name="Haas B."/>
            <person name="Abouelleil A."/>
            <person name="Alvarado L."/>
            <person name="Arachchi H.M."/>
            <person name="Berlin A."/>
            <person name="Chapman S.B."/>
            <person name="Goldberg J."/>
            <person name="Griggs A."/>
            <person name="Gujja S."/>
            <person name="Hansen M."/>
            <person name="Howarth C."/>
            <person name="Imamovic A."/>
            <person name="Larimer J."/>
            <person name="McCowen C."/>
            <person name="Montmayeur A."/>
            <person name="Murphy C."/>
            <person name="Neiman D."/>
            <person name="Pearson M."/>
            <person name="Priest M."/>
            <person name="Roberts A."/>
            <person name="Saif S."/>
            <person name="Shea T."/>
            <person name="Sisk P."/>
            <person name="Sykes S."/>
            <person name="Wortman J."/>
            <person name="Nusbaum C."/>
            <person name="Birren B."/>
        </authorList>
    </citation>
    <scope>NUCLEOTIDE SEQUENCE [LARGE SCALE GENOMIC DNA]</scope>
    <source>
        <strain evidence="3 4">ATCC 49717</strain>
    </source>
</reference>
<gene>
    <name evidence="3" type="ORF">HMPREF9695_01200</name>
</gene>
<dbReference type="HOGENOM" id="CLU_006135_0_0_5"/>
<evidence type="ECO:0000313" key="4">
    <source>
        <dbReference type="Proteomes" id="UP000001096"/>
    </source>
</evidence>
<name>K8PUP1_9BRAD</name>
<dbReference type="SUPFAM" id="SSF52540">
    <property type="entry name" value="P-loop containing nucleoside triphosphate hydrolases"/>
    <property type="match status" value="1"/>
</dbReference>
<keyword evidence="1" id="KW-0175">Coiled coil</keyword>
<evidence type="ECO:0000313" key="3">
    <source>
        <dbReference type="EMBL" id="EKS42108.1"/>
    </source>
</evidence>
<comment type="caution">
    <text evidence="3">The sequence shown here is derived from an EMBL/GenBank/DDBJ whole genome shotgun (WGS) entry which is preliminary data.</text>
</comment>
<dbReference type="eggNOG" id="COG4717">
    <property type="taxonomic scope" value="Bacteria"/>
</dbReference>
<dbReference type="Pfam" id="PF13514">
    <property type="entry name" value="AAA_27"/>
    <property type="match status" value="1"/>
</dbReference>
<dbReference type="AlphaFoldDB" id="K8PUP1"/>
<dbReference type="PANTHER" id="PTHR41259:SF1">
    <property type="entry name" value="DOUBLE-STRAND BREAK REPAIR RAD50 ATPASE, PUTATIVE-RELATED"/>
    <property type="match status" value="1"/>
</dbReference>
<dbReference type="EMBL" id="AGWX01000001">
    <property type="protein sequence ID" value="EKS42108.1"/>
    <property type="molecule type" value="Genomic_DNA"/>
</dbReference>
<proteinExistence type="predicted"/>
<dbReference type="PATRIC" id="fig|883078.3.peg.1237"/>
<evidence type="ECO:0000259" key="2">
    <source>
        <dbReference type="Pfam" id="PF13514"/>
    </source>
</evidence>
<sequence>MRLKRLDLTRYGNFTGHSIDFGEKPQGRPDLHIVYGPNEAGKSTALAAFLDLMFGIGTQSPFGFLHPYPTMRVGGLIELAAEARELVRIKRPQNSLLDADDRPIAESVIRGELGGIDRESYRTMFSLDDETLEKGGESILASKGDLGELLFAASAGLADLSRRLLDLRAEADGFYKYRARSGILADLKTRLAELKTERERFDTLASDYARLVDTRDRASSQYDEAIDERTRIQARTDEIQRHLTALPRLAALRALRERLQPLAELPAPPPVWSEDLPKLQKAEIELSVQTQAVADEINRLEAEVESIVINEPALRLFSRVERLADLRARHMTAEKDIPERRLQLQAAELALSGILTRMEREGEADPRRLLLGASTVGRLRELVESRSGVDNAIGTATTELADARRRLADAEAALREAGDDTEAGQGRDSAIARLTAAVAASRNADHVARRRLAERARETAITTLTDRLRMLHPWQGEVEDLLAVRCPGADAIQQWKTALDDAQQTFRQHVADVDRLTSEVGRLEAEHDAIAGMTGIVSDQQAAAIRTQREQAWSAHRHDLKGTSADAFESTLRYDDIVTSSRQAHMADLAKLHQNGQALTIAAAGLTRTIELKDAAAVAVQSIRDQIATAIRTMATSFSDDVTLSEVEGWLARREKALESRGVVLAADRDLREAKADAQEVHGQLKALLDGVGLPYDSESGFDGLLVAAQAILDREAEVRALRAAAEERKRELLQRERAAERATADDQTWIASWAAACGTSWLGDQVEIPTLATVREILSAATDLGPALEKKAGLVDRIDKMEKDQTAFRDEVAAICSEMAIPVGSSTVLDVAQRVGDRVREAVADRARRTKAMDSLEDAHKRGRSLAETLAIHERQKGTMTSFFSVASLADVAGKLLDVGRRDELQADVENAEGEIREALRLSDITEAERILDIADRPALEAELIELKARFDDQDRRCHELFATRSHAIDQVEAIGGDSKVAEIEERRRTTLLEIQDGAGRYLQLRAGTVAMEQALRTYRERHRSSMMTRASAAFRTVSRGAYSGLVAQPGKDGETLIALSEGGGSKSADELSKGTRFQLYLALRVAGYHEFVRARSPVPFIADDIMETFDDFRAEEAFRLFADMAGVGQVIYLTHHQHLCDIATKVCPDARLHKIGSD</sequence>
<dbReference type="InterPro" id="IPR038734">
    <property type="entry name" value="YhaN_AAA"/>
</dbReference>
<dbReference type="Gene3D" id="3.40.50.300">
    <property type="entry name" value="P-loop containing nucleotide triphosphate hydrolases"/>
    <property type="match status" value="2"/>
</dbReference>
<dbReference type="RefSeq" id="WP_006019921.1">
    <property type="nucleotide sequence ID" value="NZ_KB375282.1"/>
</dbReference>
<dbReference type="Proteomes" id="UP000001096">
    <property type="component" value="Unassembled WGS sequence"/>
</dbReference>
<accession>K8PUP1</accession>
<feature type="coiled-coil region" evidence="1">
    <location>
        <begin position="184"/>
        <end position="235"/>
    </location>
</feature>
<protein>
    <recommendedName>
        <fullName evidence="2">YhaN AAA domain-containing protein</fullName>
    </recommendedName>
</protein>
<keyword evidence="4" id="KW-1185">Reference proteome</keyword>
<dbReference type="InterPro" id="IPR027417">
    <property type="entry name" value="P-loop_NTPase"/>
</dbReference>
<evidence type="ECO:0000256" key="1">
    <source>
        <dbReference type="SAM" id="Coils"/>
    </source>
</evidence>